<organism evidence="3 4">
    <name type="scientific">Streptococcus suis</name>
    <dbReference type="NCBI Taxonomy" id="1307"/>
    <lineage>
        <taxon>Bacteria</taxon>
        <taxon>Bacillati</taxon>
        <taxon>Bacillota</taxon>
        <taxon>Bacilli</taxon>
        <taxon>Lactobacillales</taxon>
        <taxon>Streptococcaceae</taxon>
        <taxon>Streptococcus</taxon>
    </lineage>
</organism>
<reference evidence="3" key="1">
    <citation type="submission" date="2023-11" db="EMBL/GenBank/DDBJ databases">
        <title>Antimicrobial resistance in invasive Streptococcus suis isolated in Spain and the associated genetic mechanisms.</title>
        <authorList>
            <person name="Uruen C."/>
            <person name="Arenas J.A."/>
        </authorList>
    </citation>
    <scope>NUCLEOTIDE SEQUENCE</scope>
    <source>
        <strain evidence="3">Ss_70</strain>
    </source>
</reference>
<comment type="caution">
    <text evidence="3">The sequence shown here is derived from an EMBL/GenBank/DDBJ whole genome shotgun (WGS) entry which is preliminary data.</text>
</comment>
<evidence type="ECO:0000256" key="1">
    <source>
        <dbReference type="SAM" id="Coils"/>
    </source>
</evidence>
<name>A0AAW9DGJ8_STRSU</name>
<protein>
    <submittedName>
        <fullName evidence="3">Uncharacterized protein</fullName>
    </submittedName>
</protein>
<evidence type="ECO:0000313" key="3">
    <source>
        <dbReference type="EMBL" id="MDX5038013.1"/>
    </source>
</evidence>
<dbReference type="Proteomes" id="UP001270004">
    <property type="component" value="Unassembled WGS sequence"/>
</dbReference>
<feature type="coiled-coil region" evidence="1">
    <location>
        <begin position="253"/>
        <end position="311"/>
    </location>
</feature>
<feature type="region of interest" description="Disordered" evidence="2">
    <location>
        <begin position="99"/>
        <end position="135"/>
    </location>
</feature>
<gene>
    <name evidence="3" type="ORF">SHY70_06925</name>
</gene>
<sequence length="323" mass="36196">MTYQIIDQTVANAEAVEFDSYIELVSYLDIQNYRARNDGAVGTMLSVRRLSDGQVVMEKIVQLGYTEYTEDLLSEFDGKQQVKRASIFKRVFQKLLPPKKKKEEKGNEAMTTTKKPWVYDGEPLEEPTAPSQGQEKIETVDVNLNGMSPDEARAAIARQLQGQSPAGKSETTTTEATTEVNYAEKFQEQQVQNEVGTSIIGSEISSSKAQEVPSPGSTELEKNTVVTASTASEASLPAKREHGEILDPVVLNKESLIKNIARITQERSQIREKILANNAIIEQARQAALENEALEAEYQHQEEVVQKLQHFHNLFDECREYLN</sequence>
<dbReference type="AlphaFoldDB" id="A0AAW9DGJ8"/>
<dbReference type="RefSeq" id="WP_172105821.1">
    <property type="nucleotide sequence ID" value="NZ_JAWWZK010000011.1"/>
</dbReference>
<accession>A0AAW9DGJ8</accession>
<proteinExistence type="predicted"/>
<dbReference type="EMBL" id="JAWWZK010000011">
    <property type="protein sequence ID" value="MDX5038013.1"/>
    <property type="molecule type" value="Genomic_DNA"/>
</dbReference>
<keyword evidence="1" id="KW-0175">Coiled coil</keyword>
<evidence type="ECO:0000313" key="4">
    <source>
        <dbReference type="Proteomes" id="UP001270004"/>
    </source>
</evidence>
<evidence type="ECO:0000256" key="2">
    <source>
        <dbReference type="SAM" id="MobiDB-lite"/>
    </source>
</evidence>